<dbReference type="SUPFAM" id="SSF54593">
    <property type="entry name" value="Glyoxalase/Bleomycin resistance protein/Dihydroxybiphenyl dioxygenase"/>
    <property type="match status" value="1"/>
</dbReference>
<evidence type="ECO:0000313" key="2">
    <source>
        <dbReference type="EMBL" id="GAA2342081.1"/>
    </source>
</evidence>
<dbReference type="Gene3D" id="3.10.180.10">
    <property type="entry name" value="2,3-Dihydroxybiphenyl 1,2-Dioxygenase, domain 1"/>
    <property type="match status" value="1"/>
</dbReference>
<accession>A0ABP5T2W1</accession>
<evidence type="ECO:0000259" key="1">
    <source>
        <dbReference type="PROSITE" id="PS51819"/>
    </source>
</evidence>
<dbReference type="EMBL" id="BAAARA010000004">
    <property type="protein sequence ID" value="GAA2342081.1"/>
    <property type="molecule type" value="Genomic_DNA"/>
</dbReference>
<dbReference type="Proteomes" id="UP001501218">
    <property type="component" value="Unassembled WGS sequence"/>
</dbReference>
<feature type="domain" description="VOC" evidence="1">
    <location>
        <begin position="2"/>
        <end position="112"/>
    </location>
</feature>
<dbReference type="InterPro" id="IPR029068">
    <property type="entry name" value="Glyas_Bleomycin-R_OHBP_Dase"/>
</dbReference>
<dbReference type="CDD" id="cd06587">
    <property type="entry name" value="VOC"/>
    <property type="match status" value="1"/>
</dbReference>
<comment type="caution">
    <text evidence="2">The sequence shown here is derived from an EMBL/GenBank/DDBJ whole genome shotgun (WGS) entry which is preliminary data.</text>
</comment>
<dbReference type="PROSITE" id="PS51819">
    <property type="entry name" value="VOC"/>
    <property type="match status" value="1"/>
</dbReference>
<dbReference type="RefSeq" id="WP_344128768.1">
    <property type="nucleotide sequence ID" value="NZ_BAAARA010000004.1"/>
</dbReference>
<keyword evidence="3" id="KW-1185">Reference proteome</keyword>
<sequence length="117" mass="12593">MAVEHVLSVVAVTDIATASEWYGRLFGKEPTNRPMDPLAEWRVTATGWVQAWVDAERAGKSALNLAVGDLPSHVAELAERGIECGEIQIVNKGVQLASTTDPDGNSITLIGGFRIDY</sequence>
<name>A0ABP5T2W1_9PSEU</name>
<gene>
    <name evidence="2" type="ORF">GCM10009854_18290</name>
</gene>
<dbReference type="InterPro" id="IPR037523">
    <property type="entry name" value="VOC_core"/>
</dbReference>
<protein>
    <submittedName>
        <fullName evidence="2">VOC family protein</fullName>
    </submittedName>
</protein>
<proteinExistence type="predicted"/>
<evidence type="ECO:0000313" key="3">
    <source>
        <dbReference type="Proteomes" id="UP001501218"/>
    </source>
</evidence>
<organism evidence="2 3">
    <name type="scientific">Saccharopolyspora halophila</name>
    <dbReference type="NCBI Taxonomy" id="405551"/>
    <lineage>
        <taxon>Bacteria</taxon>
        <taxon>Bacillati</taxon>
        <taxon>Actinomycetota</taxon>
        <taxon>Actinomycetes</taxon>
        <taxon>Pseudonocardiales</taxon>
        <taxon>Pseudonocardiaceae</taxon>
        <taxon>Saccharopolyspora</taxon>
    </lineage>
</organism>
<reference evidence="3" key="1">
    <citation type="journal article" date="2019" name="Int. J. Syst. Evol. Microbiol.">
        <title>The Global Catalogue of Microorganisms (GCM) 10K type strain sequencing project: providing services to taxonomists for standard genome sequencing and annotation.</title>
        <authorList>
            <consortium name="The Broad Institute Genomics Platform"/>
            <consortium name="The Broad Institute Genome Sequencing Center for Infectious Disease"/>
            <person name="Wu L."/>
            <person name="Ma J."/>
        </authorList>
    </citation>
    <scope>NUCLEOTIDE SEQUENCE [LARGE SCALE GENOMIC DNA]</scope>
    <source>
        <strain evidence="3">JCM 16221</strain>
    </source>
</reference>